<evidence type="ECO:0000313" key="2">
    <source>
        <dbReference type="Proteomes" id="UP001281656"/>
    </source>
</evidence>
<comment type="caution">
    <text evidence="1">The sequence shown here is derived from an EMBL/GenBank/DDBJ whole genome shotgun (WGS) entry which is preliminary data.</text>
</comment>
<protein>
    <submittedName>
        <fullName evidence="1">DUF3006 domain-containing protein</fullName>
    </submittedName>
</protein>
<dbReference type="InterPro" id="IPR021377">
    <property type="entry name" value="DUF3006"/>
</dbReference>
<organism evidence="1 2">
    <name type="scientific">Clostridium tanneri</name>
    <dbReference type="NCBI Taxonomy" id="3037988"/>
    <lineage>
        <taxon>Bacteria</taxon>
        <taxon>Bacillati</taxon>
        <taxon>Bacillota</taxon>
        <taxon>Clostridia</taxon>
        <taxon>Eubacteriales</taxon>
        <taxon>Clostridiaceae</taxon>
        <taxon>Clostridium</taxon>
    </lineage>
</organism>
<reference evidence="1 2" key="1">
    <citation type="submission" date="2023-04" db="EMBL/GenBank/DDBJ databases">
        <title>Clostridium tannerae sp. nov., isolated from the fecal material of an alpaca.</title>
        <authorList>
            <person name="Miller S."/>
            <person name="Hendry M."/>
            <person name="King J."/>
            <person name="Sankaranarayanan K."/>
            <person name="Lawson P.A."/>
        </authorList>
    </citation>
    <scope>NUCLEOTIDE SEQUENCE [LARGE SCALE GENOMIC DNA]</scope>
    <source>
        <strain evidence="1 2">A1-XYC3</strain>
    </source>
</reference>
<gene>
    <name evidence="1" type="ORF">P8V03_16775</name>
</gene>
<dbReference type="EMBL" id="JARUJP010000028">
    <property type="protein sequence ID" value="MDW8802801.1"/>
    <property type="molecule type" value="Genomic_DNA"/>
</dbReference>
<keyword evidence="2" id="KW-1185">Reference proteome</keyword>
<dbReference type="Pfam" id="PF11213">
    <property type="entry name" value="DUF3006"/>
    <property type="match status" value="1"/>
</dbReference>
<dbReference type="Proteomes" id="UP001281656">
    <property type="component" value="Unassembled WGS sequence"/>
</dbReference>
<sequence length="69" mass="8154">MIGIIDRFEGYFAIIELEDRSTISIERNKIPEEAKEGYVLNIDKTITINLEETKKRTKYISNLTDDMWK</sequence>
<dbReference type="Gene3D" id="6.20.120.50">
    <property type="match status" value="1"/>
</dbReference>
<evidence type="ECO:0000313" key="1">
    <source>
        <dbReference type="EMBL" id="MDW8802801.1"/>
    </source>
</evidence>
<proteinExistence type="predicted"/>
<dbReference type="RefSeq" id="WP_318799043.1">
    <property type="nucleotide sequence ID" value="NZ_JARUJP010000028.1"/>
</dbReference>
<accession>A0ABU4JXG7</accession>
<name>A0ABU4JXG7_9CLOT</name>